<dbReference type="EC" id="5.6.2.3" evidence="1"/>
<comment type="cofactor">
    <cofactor evidence="1">
        <name>Mg(2+)</name>
        <dbReference type="ChEBI" id="CHEBI:18420"/>
    </cofactor>
</comment>
<keyword evidence="1" id="KW-0547">Nucleotide-binding</keyword>
<evidence type="ECO:0000259" key="3">
    <source>
        <dbReference type="Pfam" id="PF05970"/>
    </source>
</evidence>
<dbReference type="Pfam" id="PF05970">
    <property type="entry name" value="PIF1"/>
    <property type="match status" value="1"/>
</dbReference>
<protein>
    <recommendedName>
        <fullName evidence="1">ATP-dependent DNA helicase</fullName>
        <ecNumber evidence="1">5.6.2.3</ecNumber>
    </recommendedName>
</protein>
<sequence>MLPKVRSSSTDQKRRVEKANFARRRAAVQHLALFVPWESFLGDASGDINHIWGRERAALVPRISCYVDNVQLLRRSAEDAKRDAKQWAALSGGDSTVVYADEDGTREAGVEPGSVYQADSTGNTMRLIDVVRSSIGANQITAGSPELTAMVQELSRFQQSASSSSSDFRATMLPEGGPRRINMPGRTFSGASIPPQSQLRAIKSQQIRASREREKMIQGIQSVATAPVGDRRATVRSVLTGFGEDDIAMTAADVEETVAEATAGMEMRFGASTSFLEAGKDLAARFTLNRKQAMAFLIICRRLDLIRRSDGGNAGQLCQFVGGEGGTGKSRVIEALAELFASKDQSNRLLITATSGTAAARINGITIHSACGFSKDLGAAANTAKDLDGVRLPKQSERFVEGQSRMDWQEKDVLVVDEIFGSFLNVQGGNAKSRNWQDGR</sequence>
<dbReference type="EMBL" id="KQ030621">
    <property type="protein sequence ID" value="KJZ70513.1"/>
    <property type="molecule type" value="Genomic_DNA"/>
</dbReference>
<gene>
    <name evidence="4" type="ORF">HIM_10099</name>
</gene>
<keyword evidence="1" id="KW-0378">Hydrolase</keyword>
<dbReference type="SUPFAM" id="SSF52540">
    <property type="entry name" value="P-loop containing nucleoside triphosphate hydrolases"/>
    <property type="match status" value="1"/>
</dbReference>
<dbReference type="InterPro" id="IPR010285">
    <property type="entry name" value="DNA_helicase_pif1-like_DEAD"/>
</dbReference>
<evidence type="ECO:0000256" key="2">
    <source>
        <dbReference type="SAM" id="MobiDB-lite"/>
    </source>
</evidence>
<comment type="similarity">
    <text evidence="1">Belongs to the helicase family.</text>
</comment>
<keyword evidence="1" id="KW-0233">DNA recombination</keyword>
<keyword evidence="1" id="KW-0067">ATP-binding</keyword>
<feature type="compositionally biased region" description="Low complexity" evidence="2">
    <location>
        <begin position="160"/>
        <end position="170"/>
    </location>
</feature>
<dbReference type="OrthoDB" id="4925607at2759"/>
<feature type="region of interest" description="Disordered" evidence="2">
    <location>
        <begin position="160"/>
        <end position="181"/>
    </location>
</feature>
<name>A0A0F7ZS03_9HYPO</name>
<organism evidence="4 5">
    <name type="scientific">Hirsutella minnesotensis 3608</name>
    <dbReference type="NCBI Taxonomy" id="1043627"/>
    <lineage>
        <taxon>Eukaryota</taxon>
        <taxon>Fungi</taxon>
        <taxon>Dikarya</taxon>
        <taxon>Ascomycota</taxon>
        <taxon>Pezizomycotina</taxon>
        <taxon>Sordariomycetes</taxon>
        <taxon>Hypocreomycetidae</taxon>
        <taxon>Hypocreales</taxon>
        <taxon>Ophiocordycipitaceae</taxon>
        <taxon>Hirsutella</taxon>
    </lineage>
</organism>
<keyword evidence="1" id="KW-0227">DNA damage</keyword>
<keyword evidence="1" id="KW-0347">Helicase</keyword>
<evidence type="ECO:0000313" key="5">
    <source>
        <dbReference type="Proteomes" id="UP000054481"/>
    </source>
</evidence>
<proteinExistence type="inferred from homology"/>
<keyword evidence="1" id="KW-0234">DNA repair</keyword>
<evidence type="ECO:0000256" key="1">
    <source>
        <dbReference type="RuleBase" id="RU363044"/>
    </source>
</evidence>
<accession>A0A0F7ZS03</accession>
<keyword evidence="5" id="KW-1185">Reference proteome</keyword>
<dbReference type="Proteomes" id="UP000054481">
    <property type="component" value="Unassembled WGS sequence"/>
</dbReference>
<evidence type="ECO:0000313" key="4">
    <source>
        <dbReference type="EMBL" id="KJZ70513.1"/>
    </source>
</evidence>
<dbReference type="Gene3D" id="3.40.50.300">
    <property type="entry name" value="P-loop containing nucleotide triphosphate hydrolases"/>
    <property type="match status" value="1"/>
</dbReference>
<feature type="domain" description="DNA helicase Pif1-like DEAD-box helicase" evidence="3">
    <location>
        <begin position="319"/>
        <end position="377"/>
    </location>
</feature>
<dbReference type="AlphaFoldDB" id="A0A0F7ZS03"/>
<reference evidence="4 5" key="1">
    <citation type="journal article" date="2014" name="Genome Biol. Evol.">
        <title>Comparative genomics and transcriptomics analyses reveal divergent lifestyle features of nematode endoparasitic fungus Hirsutella minnesotensis.</title>
        <authorList>
            <person name="Lai Y."/>
            <person name="Liu K."/>
            <person name="Zhang X."/>
            <person name="Zhang X."/>
            <person name="Li K."/>
            <person name="Wang N."/>
            <person name="Shu C."/>
            <person name="Wu Y."/>
            <person name="Wang C."/>
            <person name="Bushley K.E."/>
            <person name="Xiang M."/>
            <person name="Liu X."/>
        </authorList>
    </citation>
    <scope>NUCLEOTIDE SEQUENCE [LARGE SCALE GENOMIC DNA]</scope>
    <source>
        <strain evidence="4 5">3608</strain>
    </source>
</reference>
<comment type="catalytic activity">
    <reaction evidence="1">
        <text>ATP + H2O = ADP + phosphate + H(+)</text>
        <dbReference type="Rhea" id="RHEA:13065"/>
        <dbReference type="ChEBI" id="CHEBI:15377"/>
        <dbReference type="ChEBI" id="CHEBI:15378"/>
        <dbReference type="ChEBI" id="CHEBI:30616"/>
        <dbReference type="ChEBI" id="CHEBI:43474"/>
        <dbReference type="ChEBI" id="CHEBI:456216"/>
        <dbReference type="EC" id="5.6.2.3"/>
    </reaction>
</comment>
<dbReference type="InterPro" id="IPR027417">
    <property type="entry name" value="P-loop_NTPase"/>
</dbReference>